<keyword evidence="2 3" id="KW-0808">Transferase</keyword>
<keyword evidence="1 3" id="KW-0489">Methyltransferase</keyword>
<dbReference type="EMBL" id="ANOG01000737">
    <property type="protein sequence ID" value="EMI17892.1"/>
    <property type="molecule type" value="Genomic_DNA"/>
</dbReference>
<reference evidence="3 4" key="1">
    <citation type="journal article" date="2013" name="Mar. Genomics">
        <title>Expression of sulfatases in Rhodopirellula baltica and the diversity of sulfatases in the genus Rhodopirellula.</title>
        <authorList>
            <person name="Wegner C.E."/>
            <person name="Richter-Heitmann T."/>
            <person name="Klindworth A."/>
            <person name="Klockow C."/>
            <person name="Richter M."/>
            <person name="Achstetter T."/>
            <person name="Glockner F.O."/>
            <person name="Harder J."/>
        </authorList>
    </citation>
    <scope>NUCLEOTIDE SEQUENCE [LARGE SCALE GENOMIC DNA]</scope>
    <source>
        <strain evidence="3 4">SM1</strain>
    </source>
</reference>
<comment type="caution">
    <text evidence="3">The sequence shown here is derived from an EMBL/GenBank/DDBJ whole genome shotgun (WGS) entry which is preliminary data.</text>
</comment>
<accession>M5RR80</accession>
<name>M5RR80_9BACT</name>
<dbReference type="Proteomes" id="UP000011991">
    <property type="component" value="Unassembled WGS sequence"/>
</dbReference>
<dbReference type="PANTHER" id="PTHR40048:SF1">
    <property type="entry name" value="RHAMNOSYL O-METHYLTRANSFERASE"/>
    <property type="match status" value="1"/>
</dbReference>
<dbReference type="SUPFAM" id="SSF53335">
    <property type="entry name" value="S-adenosyl-L-methionine-dependent methyltransferases"/>
    <property type="match status" value="1"/>
</dbReference>
<protein>
    <submittedName>
        <fullName evidence="3">O-methyltransferase-like protein</fullName>
    </submittedName>
</protein>
<dbReference type="Gene3D" id="3.40.50.150">
    <property type="entry name" value="Vaccinia Virus protein VP39"/>
    <property type="match status" value="1"/>
</dbReference>
<sequence>MLKWFQRQHQTIVQSSVFPKPSAWHDAKKEFSDVIDSAQLYAIAGKEFGILQVENEIVPFLDYVAEHTPVVIGEIGLKHGGNSFMFLRKLQDVTLYLGMDLVLENISKLKFYRRDQQQMYILEGNSQLPAIVNKARQHLAGRQFDFLFIDGDHEYAGVLEDLIQWYPLVKPGGLIALHDIVPDEEAKTGVRPAGRLWGGGVYKLWANIKPHFEHKEFVNDWDQGGFGIGVITKPDDHPLSEELVAQWKADGE</sequence>
<organism evidence="3 4">
    <name type="scientific">Rhodopirellula maiorica SM1</name>
    <dbReference type="NCBI Taxonomy" id="1265738"/>
    <lineage>
        <taxon>Bacteria</taxon>
        <taxon>Pseudomonadati</taxon>
        <taxon>Planctomycetota</taxon>
        <taxon>Planctomycetia</taxon>
        <taxon>Pirellulales</taxon>
        <taxon>Pirellulaceae</taxon>
        <taxon>Novipirellula</taxon>
    </lineage>
</organism>
<dbReference type="GO" id="GO:0005886">
    <property type="term" value="C:plasma membrane"/>
    <property type="evidence" value="ECO:0007669"/>
    <property type="project" value="TreeGrafter"/>
</dbReference>
<dbReference type="GO" id="GO:0032259">
    <property type="term" value="P:methylation"/>
    <property type="evidence" value="ECO:0007669"/>
    <property type="project" value="UniProtKB-KW"/>
</dbReference>
<dbReference type="PATRIC" id="fig|1265738.3.peg.5204"/>
<gene>
    <name evidence="3" type="ORF">RMSM_05178</name>
</gene>
<evidence type="ECO:0000313" key="3">
    <source>
        <dbReference type="EMBL" id="EMI17892.1"/>
    </source>
</evidence>
<dbReference type="GO" id="GO:0008168">
    <property type="term" value="F:methyltransferase activity"/>
    <property type="evidence" value="ECO:0007669"/>
    <property type="project" value="UniProtKB-KW"/>
</dbReference>
<dbReference type="PANTHER" id="PTHR40048">
    <property type="entry name" value="RHAMNOSYL O-METHYLTRANSFERASE"/>
    <property type="match status" value="1"/>
</dbReference>
<keyword evidence="4" id="KW-1185">Reference proteome</keyword>
<evidence type="ECO:0000313" key="4">
    <source>
        <dbReference type="Proteomes" id="UP000011991"/>
    </source>
</evidence>
<evidence type="ECO:0000256" key="1">
    <source>
        <dbReference type="ARBA" id="ARBA00022603"/>
    </source>
</evidence>
<dbReference type="AlphaFoldDB" id="M5RR80"/>
<evidence type="ECO:0000256" key="2">
    <source>
        <dbReference type="ARBA" id="ARBA00022679"/>
    </source>
</evidence>
<dbReference type="Pfam" id="PF13578">
    <property type="entry name" value="Methyltransf_24"/>
    <property type="match status" value="1"/>
</dbReference>
<dbReference type="InterPro" id="IPR029063">
    <property type="entry name" value="SAM-dependent_MTases_sf"/>
</dbReference>
<proteinExistence type="predicted"/>